<dbReference type="EMBL" id="JAQQXT010000019">
    <property type="protein sequence ID" value="MDC8774305.1"/>
    <property type="molecule type" value="Genomic_DNA"/>
</dbReference>
<proteinExistence type="predicted"/>
<reference evidence="1 2" key="1">
    <citation type="submission" date="2022-10" db="EMBL/GenBank/DDBJ databases">
        <title>Paucibacter sp. hw1 Genome sequencing.</title>
        <authorList>
            <person name="Park S."/>
        </authorList>
    </citation>
    <scope>NUCLEOTIDE SEQUENCE [LARGE SCALE GENOMIC DNA]</scope>
    <source>
        <strain evidence="2">hw1</strain>
    </source>
</reference>
<accession>A0ABT5KK41</accession>
<dbReference type="Proteomes" id="UP001221189">
    <property type="component" value="Unassembled WGS sequence"/>
</dbReference>
<organism evidence="1 2">
    <name type="scientific">Roseateles albus</name>
    <dbReference type="NCBI Taxonomy" id="2987525"/>
    <lineage>
        <taxon>Bacteria</taxon>
        <taxon>Pseudomonadati</taxon>
        <taxon>Pseudomonadota</taxon>
        <taxon>Betaproteobacteria</taxon>
        <taxon>Burkholderiales</taxon>
        <taxon>Sphaerotilaceae</taxon>
        <taxon>Roseateles</taxon>
    </lineage>
</organism>
<gene>
    <name evidence="1" type="ORF">PRZ03_22300</name>
</gene>
<evidence type="ECO:0000313" key="1">
    <source>
        <dbReference type="EMBL" id="MDC8774305.1"/>
    </source>
</evidence>
<evidence type="ECO:0000313" key="2">
    <source>
        <dbReference type="Proteomes" id="UP001221189"/>
    </source>
</evidence>
<dbReference type="SUPFAM" id="SSF55961">
    <property type="entry name" value="Bet v1-like"/>
    <property type="match status" value="1"/>
</dbReference>
<name>A0ABT5KK41_9BURK</name>
<comment type="caution">
    <text evidence="1">The sequence shown here is derived from an EMBL/GenBank/DDBJ whole genome shotgun (WGS) entry which is preliminary data.</text>
</comment>
<dbReference type="RefSeq" id="WP_273602326.1">
    <property type="nucleotide sequence ID" value="NZ_JAQQXT010000019.1"/>
</dbReference>
<dbReference type="InterPro" id="IPR019587">
    <property type="entry name" value="Polyketide_cyclase/dehydratase"/>
</dbReference>
<dbReference type="Pfam" id="PF10604">
    <property type="entry name" value="Polyketide_cyc2"/>
    <property type="match status" value="1"/>
</dbReference>
<sequence length="140" mass="15235">MQVEHHITISASASSVFRIYEDVANWHTWDPDTKQASLEGPFAVGSKGRLTPTKGSTVPMVLTKVEPGRCFTVESKIPLFRMLFEHELVCVPGATEVVHRVTFSGPLSLLLGPILSKQLNVGLPVTLSRLKALAEARSAV</sequence>
<protein>
    <submittedName>
        <fullName evidence="1">SRPBCC family protein</fullName>
    </submittedName>
</protein>
<dbReference type="InterPro" id="IPR023393">
    <property type="entry name" value="START-like_dom_sf"/>
</dbReference>
<keyword evidence="2" id="KW-1185">Reference proteome</keyword>
<dbReference type="Gene3D" id="3.30.530.20">
    <property type="match status" value="1"/>
</dbReference>